<dbReference type="RefSeq" id="WP_066185434.1">
    <property type="nucleotide sequence ID" value="NZ_LCUJ01000002.1"/>
</dbReference>
<dbReference type="OrthoDB" id="5366151at2"/>
<reference evidence="2" key="1">
    <citation type="submission" date="2015-05" db="EMBL/GenBank/DDBJ databases">
        <authorList>
            <person name="Rovetto F."/>
            <person name="Cocolin L."/>
            <person name="Illeghems K."/>
            <person name="Van Nieuwerburgh F."/>
            <person name="Houf K."/>
        </authorList>
    </citation>
    <scope>NUCLEOTIDE SEQUENCE [LARGE SCALE GENOMIC DNA]</scope>
    <source>
        <strain evidence="2">DU22</strain>
    </source>
</reference>
<gene>
    <name evidence="1" type="ORF">AAX29_00554</name>
</gene>
<dbReference type="EMBL" id="LCUJ01000002">
    <property type="protein sequence ID" value="OCL99513.1"/>
    <property type="molecule type" value="Genomic_DNA"/>
</dbReference>
<sequence length="153" mass="17859">MIFTKIRDLKYINKEETIIDLFATCEEYGEIPMTLNLEDSEDIHTFINNEGLEYKLEEYCKTKTIEKYTEPEKTIPALSVPNSITQRQARLYLFRNNLLEQLESLIKNNVEASIEWEYASEIERISPLVTVMGDALNLTKEQIDNIFIEASKI</sequence>
<comment type="caution">
    <text evidence="1">The sequence shown here is derived from an EMBL/GenBank/DDBJ whole genome shotgun (WGS) entry which is preliminary data.</text>
</comment>
<dbReference type="AlphaFoldDB" id="A0A1C0B7F5"/>
<evidence type="ECO:0000313" key="2">
    <source>
        <dbReference type="Proteomes" id="UP000093281"/>
    </source>
</evidence>
<name>A0A1C0B7F5_9BACT</name>
<evidence type="ECO:0000313" key="1">
    <source>
        <dbReference type="EMBL" id="OCL99513.1"/>
    </source>
</evidence>
<proteinExistence type="predicted"/>
<dbReference type="Proteomes" id="UP000093281">
    <property type="component" value="Unassembled WGS sequence"/>
</dbReference>
<protein>
    <submittedName>
        <fullName evidence="1">Uncharacterized protein</fullName>
    </submittedName>
</protein>
<accession>A0A1C0B7F5</accession>
<organism evidence="1 2">
    <name type="scientific">Aliarcobacter thereius</name>
    <dbReference type="NCBI Taxonomy" id="544718"/>
    <lineage>
        <taxon>Bacteria</taxon>
        <taxon>Pseudomonadati</taxon>
        <taxon>Campylobacterota</taxon>
        <taxon>Epsilonproteobacteria</taxon>
        <taxon>Campylobacterales</taxon>
        <taxon>Arcobacteraceae</taxon>
        <taxon>Aliarcobacter</taxon>
    </lineage>
</organism>